<protein>
    <submittedName>
        <fullName evidence="1">Uncharacterized protein</fullName>
    </submittedName>
</protein>
<accession>A0ACB9QY40</accession>
<comment type="caution">
    <text evidence="1">The sequence shown here is derived from an EMBL/GenBank/DDBJ whole genome shotgun (WGS) entry which is preliminary data.</text>
</comment>
<name>A0ACB9QY40_9MYRT</name>
<reference evidence="2" key="1">
    <citation type="journal article" date="2023" name="Front. Plant Sci.">
        <title>Chromosomal-level genome assembly of Melastoma candidum provides insights into trichome evolution.</title>
        <authorList>
            <person name="Zhong Y."/>
            <person name="Wu W."/>
            <person name="Sun C."/>
            <person name="Zou P."/>
            <person name="Liu Y."/>
            <person name="Dai S."/>
            <person name="Zhou R."/>
        </authorList>
    </citation>
    <scope>NUCLEOTIDE SEQUENCE [LARGE SCALE GENOMIC DNA]</scope>
</reference>
<proteinExistence type="predicted"/>
<dbReference type="EMBL" id="CM042884">
    <property type="protein sequence ID" value="KAI4371102.1"/>
    <property type="molecule type" value="Genomic_DNA"/>
</dbReference>
<dbReference type="Proteomes" id="UP001057402">
    <property type="component" value="Chromosome 5"/>
</dbReference>
<organism evidence="1 2">
    <name type="scientific">Melastoma candidum</name>
    <dbReference type="NCBI Taxonomy" id="119954"/>
    <lineage>
        <taxon>Eukaryota</taxon>
        <taxon>Viridiplantae</taxon>
        <taxon>Streptophyta</taxon>
        <taxon>Embryophyta</taxon>
        <taxon>Tracheophyta</taxon>
        <taxon>Spermatophyta</taxon>
        <taxon>Magnoliopsida</taxon>
        <taxon>eudicotyledons</taxon>
        <taxon>Gunneridae</taxon>
        <taxon>Pentapetalae</taxon>
        <taxon>rosids</taxon>
        <taxon>malvids</taxon>
        <taxon>Myrtales</taxon>
        <taxon>Melastomataceae</taxon>
        <taxon>Melastomatoideae</taxon>
        <taxon>Melastomateae</taxon>
        <taxon>Melastoma</taxon>
    </lineage>
</organism>
<evidence type="ECO:0000313" key="2">
    <source>
        <dbReference type="Proteomes" id="UP001057402"/>
    </source>
</evidence>
<sequence>MANATKPAAVFIHVFVALAFVLSISMARNIVDNKSNEATADLVKHVEGQWPGLPNILGLLPLPAWMQPSEPDTDTSCSQKYKVKEGETCYSTWTMYKLKPKTFYALNPGIDCDNLDIGQALCAAGSGY</sequence>
<keyword evidence="2" id="KW-1185">Reference proteome</keyword>
<evidence type="ECO:0000313" key="1">
    <source>
        <dbReference type="EMBL" id="KAI4371102.1"/>
    </source>
</evidence>
<gene>
    <name evidence="1" type="ORF">MLD38_019371</name>
</gene>